<organism evidence="10">
    <name type="scientific">marine sediment metagenome</name>
    <dbReference type="NCBI Taxonomy" id="412755"/>
    <lineage>
        <taxon>unclassified sequences</taxon>
        <taxon>metagenomes</taxon>
        <taxon>ecological metagenomes</taxon>
    </lineage>
</organism>
<evidence type="ECO:0000259" key="9">
    <source>
        <dbReference type="Pfam" id="PF12704"/>
    </source>
</evidence>
<evidence type="ECO:0000256" key="5">
    <source>
        <dbReference type="ARBA" id="ARBA00022989"/>
    </source>
</evidence>
<evidence type="ECO:0000256" key="6">
    <source>
        <dbReference type="ARBA" id="ARBA00023136"/>
    </source>
</evidence>
<dbReference type="NCBIfam" id="TIGR02212">
    <property type="entry name" value="lolCE"/>
    <property type="match status" value="1"/>
</dbReference>
<dbReference type="EMBL" id="LAZR01000046">
    <property type="protein sequence ID" value="KKN99527.1"/>
    <property type="molecule type" value="Genomic_DNA"/>
</dbReference>
<sequence>MFRPLPFFIGLRYTRAKRRNHFISFISLISMLGLTLGVMVMILVLSVMNGFDRELRTRILGMVPHATINGYQPISDWQTLSKELIANPKVVATAPFIQLQGMLTHDGGVAPVLVTGVESEAEKTVSIIEDHMQSGSLDNLVEGEFGIVIGELIAKRFNVAVGDKLTFVLPEASVTPAGVFPRLKRFTVAGVFKVGAELDSSLAMINLGDAAKLNRWQPGQVQGVRIKLDNLFEAPKVAWDLVAKLPGDYYAQDWTRTHGNLFAAIKMEKTMIGLLLMLIVAVAAFNIISTLVMVVTDKKADIAILRTLGATPMSIMGIFMVQGSVIGVVGTLSGCVLGVLAALNVSQMVAWLENTLGIQFLSSDVYFISYLPSQLIWSDVFIICGAALSLSFLATLYPAWRASRTEPAEALRYD</sequence>
<dbReference type="AlphaFoldDB" id="A0A0F9VI76"/>
<evidence type="ECO:0000256" key="7">
    <source>
        <dbReference type="SAM" id="Phobius"/>
    </source>
</evidence>
<evidence type="ECO:0000313" key="10">
    <source>
        <dbReference type="EMBL" id="KKN99527.1"/>
    </source>
</evidence>
<keyword evidence="2" id="KW-0813">Transport</keyword>
<feature type="domain" description="MacB-like periplasmic core" evidence="9">
    <location>
        <begin position="27"/>
        <end position="227"/>
    </location>
</feature>
<keyword evidence="3" id="KW-1003">Cell membrane</keyword>
<name>A0A0F9VI76_9ZZZZ</name>
<accession>A0A0F9VI76</accession>
<reference evidence="10" key="1">
    <citation type="journal article" date="2015" name="Nature">
        <title>Complex archaea that bridge the gap between prokaryotes and eukaryotes.</title>
        <authorList>
            <person name="Spang A."/>
            <person name="Saw J.H."/>
            <person name="Jorgensen S.L."/>
            <person name="Zaremba-Niedzwiedzka K."/>
            <person name="Martijn J."/>
            <person name="Lind A.E."/>
            <person name="van Eijk R."/>
            <person name="Schleper C."/>
            <person name="Guy L."/>
            <person name="Ettema T.J."/>
        </authorList>
    </citation>
    <scope>NUCLEOTIDE SEQUENCE</scope>
</reference>
<evidence type="ECO:0000256" key="4">
    <source>
        <dbReference type="ARBA" id="ARBA00022692"/>
    </source>
</evidence>
<dbReference type="Pfam" id="PF12704">
    <property type="entry name" value="MacB_PCD"/>
    <property type="match status" value="1"/>
</dbReference>
<evidence type="ECO:0008006" key="11">
    <source>
        <dbReference type="Google" id="ProtNLM"/>
    </source>
</evidence>
<evidence type="ECO:0000256" key="2">
    <source>
        <dbReference type="ARBA" id="ARBA00022448"/>
    </source>
</evidence>
<feature type="domain" description="ABC3 transporter permease C-terminal" evidence="8">
    <location>
        <begin position="275"/>
        <end position="407"/>
    </location>
</feature>
<comment type="caution">
    <text evidence="10">The sequence shown here is derived from an EMBL/GenBank/DDBJ whole genome shotgun (WGS) entry which is preliminary data.</text>
</comment>
<dbReference type="InterPro" id="IPR025857">
    <property type="entry name" value="MacB_PCD"/>
</dbReference>
<comment type="subcellular location">
    <subcellularLocation>
        <location evidence="1">Cell membrane</location>
        <topology evidence="1">Multi-pass membrane protein</topology>
    </subcellularLocation>
</comment>
<evidence type="ECO:0000259" key="8">
    <source>
        <dbReference type="Pfam" id="PF02687"/>
    </source>
</evidence>
<dbReference type="Pfam" id="PF02687">
    <property type="entry name" value="FtsX"/>
    <property type="match status" value="1"/>
</dbReference>
<keyword evidence="5 7" id="KW-1133">Transmembrane helix</keyword>
<dbReference type="GO" id="GO:0044874">
    <property type="term" value="P:lipoprotein localization to outer membrane"/>
    <property type="evidence" value="ECO:0007669"/>
    <property type="project" value="TreeGrafter"/>
</dbReference>
<dbReference type="InterPro" id="IPR011925">
    <property type="entry name" value="LolCE_TM"/>
</dbReference>
<evidence type="ECO:0000256" key="1">
    <source>
        <dbReference type="ARBA" id="ARBA00004651"/>
    </source>
</evidence>
<feature type="transmembrane region" description="Helical" evidence="7">
    <location>
        <begin position="274"/>
        <end position="295"/>
    </location>
</feature>
<feature type="transmembrane region" description="Helical" evidence="7">
    <location>
        <begin position="315"/>
        <end position="343"/>
    </location>
</feature>
<gene>
    <name evidence="10" type="ORF">LCGC14_0136180</name>
</gene>
<feature type="transmembrane region" description="Helical" evidence="7">
    <location>
        <begin position="375"/>
        <end position="397"/>
    </location>
</feature>
<protein>
    <recommendedName>
        <fullName evidence="11">ABC3 transporter permease protein domain-containing protein</fullName>
    </recommendedName>
</protein>
<dbReference type="InterPro" id="IPR003838">
    <property type="entry name" value="ABC3_permease_C"/>
</dbReference>
<dbReference type="InterPro" id="IPR051447">
    <property type="entry name" value="Lipoprotein-release_system"/>
</dbReference>
<dbReference type="GO" id="GO:0098797">
    <property type="term" value="C:plasma membrane protein complex"/>
    <property type="evidence" value="ECO:0007669"/>
    <property type="project" value="TreeGrafter"/>
</dbReference>
<evidence type="ECO:0000256" key="3">
    <source>
        <dbReference type="ARBA" id="ARBA00022475"/>
    </source>
</evidence>
<keyword evidence="6 7" id="KW-0472">Membrane</keyword>
<dbReference type="GO" id="GO:0042953">
    <property type="term" value="P:lipoprotein transport"/>
    <property type="evidence" value="ECO:0007669"/>
    <property type="project" value="InterPro"/>
</dbReference>
<dbReference type="PANTHER" id="PTHR30489:SF0">
    <property type="entry name" value="LIPOPROTEIN-RELEASING SYSTEM TRANSMEMBRANE PROTEIN LOLE"/>
    <property type="match status" value="1"/>
</dbReference>
<feature type="transmembrane region" description="Helical" evidence="7">
    <location>
        <begin position="22"/>
        <end position="48"/>
    </location>
</feature>
<dbReference type="PANTHER" id="PTHR30489">
    <property type="entry name" value="LIPOPROTEIN-RELEASING SYSTEM TRANSMEMBRANE PROTEIN LOLE"/>
    <property type="match status" value="1"/>
</dbReference>
<proteinExistence type="predicted"/>
<keyword evidence="4 7" id="KW-0812">Transmembrane</keyword>